<dbReference type="Proteomes" id="UP000199400">
    <property type="component" value="Unassembled WGS sequence"/>
</dbReference>
<dbReference type="AlphaFoldDB" id="A0A1I2B8W4"/>
<dbReference type="Gene3D" id="2.60.40.2080">
    <property type="match status" value="1"/>
</dbReference>
<evidence type="ECO:0000313" key="2">
    <source>
        <dbReference type="Proteomes" id="UP000199400"/>
    </source>
</evidence>
<reference evidence="2" key="1">
    <citation type="submission" date="2016-10" db="EMBL/GenBank/DDBJ databases">
        <authorList>
            <person name="Varghese N."/>
            <person name="Submissions S."/>
        </authorList>
    </citation>
    <scope>NUCLEOTIDE SEQUENCE [LARGE SCALE GENOMIC DNA]</scope>
    <source>
        <strain evidence="2">ATCC 25963</strain>
    </source>
</reference>
<sequence>MEQHSTTIGNVRLEWGRLERQDRRQKITFRREFAQTPVVMVSVETNDARAVETVEVAHDVRRKSFRVTNKEDYTVVYIAIGRVKEPGSEPEESEPEA</sequence>
<name>A0A1I2B8W4_9BACT</name>
<proteinExistence type="predicted"/>
<dbReference type="InterPro" id="IPR037221">
    <property type="entry name" value="H-type_lectin_dom_sf"/>
</dbReference>
<protein>
    <submittedName>
        <fullName evidence="1">Uncharacterized protein</fullName>
    </submittedName>
</protein>
<keyword evidence="2" id="KW-1185">Reference proteome</keyword>
<accession>A0A1I2B8W4</accession>
<dbReference type="RefSeq" id="WP_096326483.1">
    <property type="nucleotide sequence ID" value="NZ_FOMX01000015.1"/>
</dbReference>
<dbReference type="EMBL" id="FOMX01000015">
    <property type="protein sequence ID" value="SFE52581.1"/>
    <property type="molecule type" value="Genomic_DNA"/>
</dbReference>
<gene>
    <name evidence="1" type="ORF">SAMN02745121_04535</name>
</gene>
<organism evidence="1 2">
    <name type="scientific">Nannocystis exedens</name>
    <dbReference type="NCBI Taxonomy" id="54"/>
    <lineage>
        <taxon>Bacteria</taxon>
        <taxon>Pseudomonadati</taxon>
        <taxon>Myxococcota</taxon>
        <taxon>Polyangia</taxon>
        <taxon>Nannocystales</taxon>
        <taxon>Nannocystaceae</taxon>
        <taxon>Nannocystis</taxon>
    </lineage>
</organism>
<evidence type="ECO:0000313" key="1">
    <source>
        <dbReference type="EMBL" id="SFE52581.1"/>
    </source>
</evidence>
<dbReference type="SUPFAM" id="SSF141086">
    <property type="entry name" value="Agglutinin HPA-like"/>
    <property type="match status" value="1"/>
</dbReference>